<comment type="similarity">
    <text evidence="1">Belongs to the peptidase S33 family.</text>
</comment>
<dbReference type="Gene3D" id="3.40.50.1820">
    <property type="entry name" value="alpha/beta hydrolase"/>
    <property type="match status" value="1"/>
</dbReference>
<proteinExistence type="inferred from homology"/>
<dbReference type="PANTHER" id="PTHR43248:SF29">
    <property type="entry name" value="TRIPEPTIDYL AMINOPEPTIDASE"/>
    <property type="match status" value="1"/>
</dbReference>
<evidence type="ECO:0000256" key="2">
    <source>
        <dbReference type="ARBA" id="ARBA00022729"/>
    </source>
</evidence>
<evidence type="ECO:0000313" key="6">
    <source>
        <dbReference type="Proteomes" id="UP000198688"/>
    </source>
</evidence>
<dbReference type="GO" id="GO:0016787">
    <property type="term" value="F:hydrolase activity"/>
    <property type="evidence" value="ECO:0007669"/>
    <property type="project" value="UniProtKB-KW"/>
</dbReference>
<dbReference type="AlphaFoldDB" id="A0A1H1Y5L2"/>
<feature type="domain" description="Peptidase S33 tripeptidyl aminopeptidase-like C-terminal" evidence="4">
    <location>
        <begin position="375"/>
        <end position="477"/>
    </location>
</feature>
<evidence type="ECO:0000313" key="5">
    <source>
        <dbReference type="EMBL" id="SDT16701.1"/>
    </source>
</evidence>
<keyword evidence="2" id="KW-0732">Signal</keyword>
<sequence>MNALIAALGLVGALIVAPEPPAELKWAPCPAEVNTGTFAVQCATVPVPLDYSDSGGTQIELMISRIASTNPEKRRGILMFNPGGPGGTGLDQPAFLAGKGLPATVLDSYDLIGMDTRGVGHSSPVSCGFTADDAYWANVPPYAVDEAAVTAQSAIAAEVAQRCAANDTGGRLRHLSTANMARDLDRIRAALGEKKAGFYGASYGSALGAAYVSLFPDTTDRIVLDSNLAGTHLDRNSLIRFAHGFEETFPDFAKWVAARHASYGLGHTPAQVRKTYFTIAERLDRAPAPDGTNGAHFRFGTFFGLYSEVQYGNTARLWQSLLSSGPAAPAAAAATPHPADNALTVFLAVTCNDVDWPEDLATYQKDVAEARERYPMFGAAAANVLPCAHWKYEPSEPPVKVDDQGPAKVLMLQNRHDPVTPAINAELLRAAFGQRARLVTADGSGHGVYVIGGNACALNLTTSYLVDGKLPARDTTCRA</sequence>
<dbReference type="RefSeq" id="WP_092544757.1">
    <property type="nucleotide sequence ID" value="NZ_BOMJ01000036.1"/>
</dbReference>
<dbReference type="PANTHER" id="PTHR43248">
    <property type="entry name" value="2-SUCCINYL-6-HYDROXY-2,4-CYCLOHEXADIENE-1-CARBOXYLATE SYNTHASE"/>
    <property type="match status" value="1"/>
</dbReference>
<name>A0A1H1Y5L2_9ACTN</name>
<dbReference type="Proteomes" id="UP000198688">
    <property type="component" value="Chromosome I"/>
</dbReference>
<reference evidence="5 6" key="1">
    <citation type="submission" date="2016-10" db="EMBL/GenBank/DDBJ databases">
        <authorList>
            <person name="de Groot N.N."/>
        </authorList>
    </citation>
    <scope>NUCLEOTIDE SEQUENCE [LARGE SCALE GENOMIC DNA]</scope>
    <source>
        <strain evidence="5 6">DSM 43941</strain>
    </source>
</reference>
<gene>
    <name evidence="5" type="ORF">SAMN04489716_2714</name>
</gene>
<dbReference type="STRING" id="113562.SAMN04489716_2714"/>
<dbReference type="EMBL" id="LT629758">
    <property type="protein sequence ID" value="SDT16701.1"/>
    <property type="molecule type" value="Genomic_DNA"/>
</dbReference>
<evidence type="ECO:0000259" key="4">
    <source>
        <dbReference type="Pfam" id="PF08386"/>
    </source>
</evidence>
<keyword evidence="3 5" id="KW-0378">Hydrolase</keyword>
<organism evidence="5 6">
    <name type="scientific">Actinoplanes derwentensis</name>
    <dbReference type="NCBI Taxonomy" id="113562"/>
    <lineage>
        <taxon>Bacteria</taxon>
        <taxon>Bacillati</taxon>
        <taxon>Actinomycetota</taxon>
        <taxon>Actinomycetes</taxon>
        <taxon>Micromonosporales</taxon>
        <taxon>Micromonosporaceae</taxon>
        <taxon>Actinoplanes</taxon>
    </lineage>
</organism>
<protein>
    <submittedName>
        <fullName evidence="5">Alpha/beta hydrolase fold</fullName>
    </submittedName>
</protein>
<dbReference type="InterPro" id="IPR013595">
    <property type="entry name" value="Pept_S33_TAP-like_C"/>
</dbReference>
<evidence type="ECO:0000256" key="3">
    <source>
        <dbReference type="ARBA" id="ARBA00022801"/>
    </source>
</evidence>
<dbReference type="Pfam" id="PF08386">
    <property type="entry name" value="Abhydrolase_4"/>
    <property type="match status" value="1"/>
</dbReference>
<dbReference type="InterPro" id="IPR029058">
    <property type="entry name" value="AB_hydrolase_fold"/>
</dbReference>
<dbReference type="SUPFAM" id="SSF53474">
    <property type="entry name" value="alpha/beta-Hydrolases"/>
    <property type="match status" value="1"/>
</dbReference>
<evidence type="ECO:0000256" key="1">
    <source>
        <dbReference type="ARBA" id="ARBA00010088"/>
    </source>
</evidence>
<keyword evidence="6" id="KW-1185">Reference proteome</keyword>
<dbReference type="OrthoDB" id="4006962at2"/>
<dbReference type="InterPro" id="IPR051601">
    <property type="entry name" value="Serine_prot/Carboxylest_S33"/>
</dbReference>
<accession>A0A1H1Y5L2</accession>